<keyword evidence="2" id="KW-1185">Reference proteome</keyword>
<evidence type="ECO:0000313" key="2">
    <source>
        <dbReference type="Proteomes" id="UP000053271"/>
    </source>
</evidence>
<proteinExistence type="predicted"/>
<evidence type="ECO:0000313" key="1">
    <source>
        <dbReference type="EMBL" id="KUN42047.1"/>
    </source>
</evidence>
<dbReference type="AlphaFoldDB" id="A0A101R5K4"/>
<dbReference type="STRING" id="68231.AQJ30_01360"/>
<organism evidence="1 2">
    <name type="scientific">Streptomyces longwoodensis</name>
    <dbReference type="NCBI Taxonomy" id="68231"/>
    <lineage>
        <taxon>Bacteria</taxon>
        <taxon>Bacillati</taxon>
        <taxon>Actinomycetota</taxon>
        <taxon>Actinomycetes</taxon>
        <taxon>Kitasatosporales</taxon>
        <taxon>Streptomycetaceae</taxon>
        <taxon>Streptomyces</taxon>
    </lineage>
</organism>
<comment type="caution">
    <text evidence="1">The sequence shown here is derived from an EMBL/GenBank/DDBJ whole genome shotgun (WGS) entry which is preliminary data.</text>
</comment>
<accession>A0A101R5K4</accession>
<reference evidence="1 2" key="1">
    <citation type="submission" date="2015-10" db="EMBL/GenBank/DDBJ databases">
        <title>Draft genome sequence of Streptomyces longwoodensis DSM 41677, type strain for the species Streptomyces longwoodensis.</title>
        <authorList>
            <person name="Ruckert C."/>
            <person name="Winkler A."/>
            <person name="Kalinowski J."/>
            <person name="Kampfer P."/>
            <person name="Glaeser S."/>
        </authorList>
    </citation>
    <scope>NUCLEOTIDE SEQUENCE [LARGE SCALE GENOMIC DNA]</scope>
    <source>
        <strain evidence="1 2">DSM 41677</strain>
    </source>
</reference>
<gene>
    <name evidence="1" type="ORF">AQJ30_01360</name>
</gene>
<protein>
    <submittedName>
        <fullName evidence="1">Uncharacterized protein</fullName>
    </submittedName>
</protein>
<sequence length="75" mass="8579">MGVDLDVSRRELRVHEMWCGSDDAGEPVWHVLATDKTSTLCGVDKKQEWPPGSEPTDRHCFPCMRAFQRTMQKTS</sequence>
<dbReference type="Proteomes" id="UP000053271">
    <property type="component" value="Unassembled WGS sequence"/>
</dbReference>
<dbReference type="EMBL" id="LMWS01000001">
    <property type="protein sequence ID" value="KUN42047.1"/>
    <property type="molecule type" value="Genomic_DNA"/>
</dbReference>
<name>A0A101R5K4_9ACTN</name>